<gene>
    <name evidence="4" type="ORF">AFCDBAGC_3280</name>
</gene>
<dbReference type="SUPFAM" id="SSF53955">
    <property type="entry name" value="Lysozyme-like"/>
    <property type="match status" value="1"/>
</dbReference>
<dbReference type="PANTHER" id="PTHR30163:SF8">
    <property type="entry name" value="LYTIC MUREIN TRANSGLYCOSYLASE"/>
    <property type="match status" value="1"/>
</dbReference>
<name>A0ABQ4QJI2_9HYPH</name>
<proteinExistence type="predicted"/>
<dbReference type="RefSeq" id="WP_147814437.1">
    <property type="nucleotide sequence ID" value="NZ_BPQG01000051.1"/>
</dbReference>
<keyword evidence="1" id="KW-0732">Signal</keyword>
<dbReference type="InterPro" id="IPR031304">
    <property type="entry name" value="SLT_2"/>
</dbReference>
<sequence length="404" mass="42217">MAIHPFPAALLALGLCIASGAFAAQAAPVGKAGQSDAFPAFVAALRVDALAKGITPATFDAAFRGVTPDPTVLARIKGQSEFGRPVWEYLVGAVSPGRIARGRARAAALGQALPAIEARYGVPASVLLAIWGVESDFGASGGTVPTVRALATLAAARHRGTLFRDELLAALAILQRGDVAPERMLGSWAGAMGQVQFLPSTFLAHAVDFDGDGRRDIWTSDADALASIAAYLKDLGWNSAISWGYAVRLPDRFDLTRYAADLSDFARRGVRRIDGGDLPDKGAASVFLPGGAGGPAFLITDNFEVIRGYNTSDSYALAIGHLADRLAGGPPLAAPWPSAASRLDKAGLQTLQTGLSREGLYAGEADGRAGPKLREAIRRYQVREGLTADGYATPALRDRLSGRP</sequence>
<dbReference type="NCBIfam" id="TIGR02283">
    <property type="entry name" value="MltB_2"/>
    <property type="match status" value="1"/>
</dbReference>
<dbReference type="InterPro" id="IPR036366">
    <property type="entry name" value="PGBDSf"/>
</dbReference>
<dbReference type="SUPFAM" id="SSF47090">
    <property type="entry name" value="PGBD-like"/>
    <property type="match status" value="1"/>
</dbReference>
<dbReference type="Gene3D" id="1.10.101.10">
    <property type="entry name" value="PGBD-like superfamily/PGBD"/>
    <property type="match status" value="1"/>
</dbReference>
<comment type="caution">
    <text evidence="4">The sequence shown here is derived from an EMBL/GenBank/DDBJ whole genome shotgun (WGS) entry which is preliminary data.</text>
</comment>
<dbReference type="Gene3D" id="1.10.530.10">
    <property type="match status" value="1"/>
</dbReference>
<dbReference type="Pfam" id="PF13406">
    <property type="entry name" value="SLT_2"/>
    <property type="match status" value="1"/>
</dbReference>
<accession>A0ABQ4QJI2</accession>
<feature type="domain" description="Transglycosylase SLT" evidence="3">
    <location>
        <begin position="38"/>
        <end position="324"/>
    </location>
</feature>
<evidence type="ECO:0000256" key="1">
    <source>
        <dbReference type="SAM" id="SignalP"/>
    </source>
</evidence>
<feature type="signal peptide" evidence="1">
    <location>
        <begin position="1"/>
        <end position="23"/>
    </location>
</feature>
<evidence type="ECO:0000259" key="3">
    <source>
        <dbReference type="Pfam" id="PF13406"/>
    </source>
</evidence>
<protein>
    <submittedName>
        <fullName evidence="4">Tn3 family transposase TnXax1</fullName>
    </submittedName>
</protein>
<dbReference type="EMBL" id="BPQG01000051">
    <property type="protein sequence ID" value="GJD45408.1"/>
    <property type="molecule type" value="Genomic_DNA"/>
</dbReference>
<reference evidence="4 5" key="1">
    <citation type="journal article" date="2021" name="Front. Microbiol.">
        <title>Comprehensive Comparative Genomics and Phenotyping of Methylobacterium Species.</title>
        <authorList>
            <person name="Alessa O."/>
            <person name="Ogura Y."/>
            <person name="Fujitani Y."/>
            <person name="Takami H."/>
            <person name="Hayashi T."/>
            <person name="Sahin N."/>
            <person name="Tani A."/>
        </authorList>
    </citation>
    <scope>NUCLEOTIDE SEQUENCE [LARGE SCALE GENOMIC DNA]</scope>
    <source>
        <strain evidence="4 5">DSM 23679</strain>
    </source>
</reference>
<dbReference type="Gene3D" id="1.10.8.350">
    <property type="entry name" value="Bacterial muramidase"/>
    <property type="match status" value="1"/>
</dbReference>
<dbReference type="InterPro" id="IPR036365">
    <property type="entry name" value="PGBD-like_sf"/>
</dbReference>
<feature type="chain" id="PRO_5046262767" evidence="1">
    <location>
        <begin position="24"/>
        <end position="404"/>
    </location>
</feature>
<evidence type="ECO:0000259" key="2">
    <source>
        <dbReference type="Pfam" id="PF01471"/>
    </source>
</evidence>
<dbReference type="CDD" id="cd13399">
    <property type="entry name" value="Slt35-like"/>
    <property type="match status" value="1"/>
</dbReference>
<keyword evidence="5" id="KW-1185">Reference proteome</keyword>
<dbReference type="InterPro" id="IPR043426">
    <property type="entry name" value="MltB-like"/>
</dbReference>
<dbReference type="Proteomes" id="UP001055117">
    <property type="component" value="Unassembled WGS sequence"/>
</dbReference>
<dbReference type="Pfam" id="PF01471">
    <property type="entry name" value="PG_binding_1"/>
    <property type="match status" value="1"/>
</dbReference>
<dbReference type="InterPro" id="IPR011970">
    <property type="entry name" value="MltB_2"/>
</dbReference>
<evidence type="ECO:0000313" key="5">
    <source>
        <dbReference type="Proteomes" id="UP001055117"/>
    </source>
</evidence>
<dbReference type="InterPro" id="IPR002477">
    <property type="entry name" value="Peptidoglycan-bd-like"/>
</dbReference>
<feature type="domain" description="Peptidoglycan binding-like" evidence="2">
    <location>
        <begin position="347"/>
        <end position="400"/>
    </location>
</feature>
<dbReference type="InterPro" id="IPR023346">
    <property type="entry name" value="Lysozyme-like_dom_sf"/>
</dbReference>
<organism evidence="4 5">
    <name type="scientific">Methylobacterium cerastii</name>
    <dbReference type="NCBI Taxonomy" id="932741"/>
    <lineage>
        <taxon>Bacteria</taxon>
        <taxon>Pseudomonadati</taxon>
        <taxon>Pseudomonadota</taxon>
        <taxon>Alphaproteobacteria</taxon>
        <taxon>Hyphomicrobiales</taxon>
        <taxon>Methylobacteriaceae</taxon>
        <taxon>Methylobacterium</taxon>
    </lineage>
</organism>
<dbReference type="PANTHER" id="PTHR30163">
    <property type="entry name" value="MEMBRANE-BOUND LYTIC MUREIN TRANSGLYCOSYLASE B"/>
    <property type="match status" value="1"/>
</dbReference>
<evidence type="ECO:0000313" key="4">
    <source>
        <dbReference type="EMBL" id="GJD45408.1"/>
    </source>
</evidence>